<accession>A0AAD8NJZ5</accession>
<comment type="caution">
    <text evidence="1">The sequence shown here is derived from an EMBL/GenBank/DDBJ whole genome shotgun (WGS) entry which is preliminary data.</text>
</comment>
<evidence type="ECO:0000313" key="2">
    <source>
        <dbReference type="Proteomes" id="UP001229421"/>
    </source>
</evidence>
<proteinExistence type="predicted"/>
<dbReference type="NCBIfam" id="TIGR01589">
    <property type="entry name" value="A_thal_3526"/>
    <property type="match status" value="1"/>
</dbReference>
<dbReference type="PANTHER" id="PTHR31871:SF62">
    <property type="entry name" value="ANGIOTENSIN-CONVERTING ENZYME 2"/>
    <property type="match status" value="1"/>
</dbReference>
<organism evidence="1 2">
    <name type="scientific">Tagetes erecta</name>
    <name type="common">African marigold</name>
    <dbReference type="NCBI Taxonomy" id="13708"/>
    <lineage>
        <taxon>Eukaryota</taxon>
        <taxon>Viridiplantae</taxon>
        <taxon>Streptophyta</taxon>
        <taxon>Embryophyta</taxon>
        <taxon>Tracheophyta</taxon>
        <taxon>Spermatophyta</taxon>
        <taxon>Magnoliopsida</taxon>
        <taxon>eudicotyledons</taxon>
        <taxon>Gunneridae</taxon>
        <taxon>Pentapetalae</taxon>
        <taxon>asterids</taxon>
        <taxon>campanulids</taxon>
        <taxon>Asterales</taxon>
        <taxon>Asteraceae</taxon>
        <taxon>Asteroideae</taxon>
        <taxon>Heliantheae alliance</taxon>
        <taxon>Tageteae</taxon>
        <taxon>Tagetes</taxon>
    </lineage>
</organism>
<dbReference type="AlphaFoldDB" id="A0AAD8NJZ5"/>
<dbReference type="Pfam" id="PF09713">
    <property type="entry name" value="A_thal_3526"/>
    <property type="match status" value="1"/>
</dbReference>
<dbReference type="Proteomes" id="UP001229421">
    <property type="component" value="Unassembled WGS sequence"/>
</dbReference>
<sequence>MCTRSSRNVTFDEIDRVKYLIEQCILQYMKKKQVIDVLHQQHNIEPCVTKIIWQHLEKQNKSFFKNYYLRLAVLDQVNKFDYLVEKEAEIINQLCHLNGSNIQPSGLNDCGPLGLQHASDHPFTVVSAQDPNVGNSVQSPINDESGVLSATCYMGSNPHQLQRTFTDELSAFLFPHPVEN</sequence>
<dbReference type="InterPro" id="IPR006476">
    <property type="entry name" value="CHP01589_pln"/>
</dbReference>
<evidence type="ECO:0000313" key="1">
    <source>
        <dbReference type="EMBL" id="KAK1411031.1"/>
    </source>
</evidence>
<protein>
    <submittedName>
        <fullName evidence="1">Uncharacterized protein</fullName>
    </submittedName>
</protein>
<name>A0AAD8NJZ5_TARER</name>
<dbReference type="PANTHER" id="PTHR31871">
    <property type="entry name" value="OS02G0137100 PROTEIN"/>
    <property type="match status" value="1"/>
</dbReference>
<dbReference type="EMBL" id="JAUHHV010000010">
    <property type="protein sequence ID" value="KAK1411031.1"/>
    <property type="molecule type" value="Genomic_DNA"/>
</dbReference>
<reference evidence="1" key="1">
    <citation type="journal article" date="2023" name="bioRxiv">
        <title>Improved chromosome-level genome assembly for marigold (Tagetes erecta).</title>
        <authorList>
            <person name="Jiang F."/>
            <person name="Yuan L."/>
            <person name="Wang S."/>
            <person name="Wang H."/>
            <person name="Xu D."/>
            <person name="Wang A."/>
            <person name="Fan W."/>
        </authorList>
    </citation>
    <scope>NUCLEOTIDE SEQUENCE</scope>
    <source>
        <strain evidence="1">WSJ</strain>
        <tissue evidence="1">Leaf</tissue>
    </source>
</reference>
<gene>
    <name evidence="1" type="ORF">QVD17_37575</name>
</gene>
<keyword evidence="2" id="KW-1185">Reference proteome</keyword>